<dbReference type="RefSeq" id="WP_135187812.1">
    <property type="nucleotide sequence ID" value="NZ_SPUM01000003.1"/>
</dbReference>
<dbReference type="OrthoDB" id="8777245at2"/>
<proteinExistence type="predicted"/>
<dbReference type="AlphaFoldDB" id="A0A4Y9T5I2"/>
<protein>
    <submittedName>
        <fullName evidence="1">Uncharacterized protein</fullName>
    </submittedName>
</protein>
<accession>A0A4Y9T5I2</accession>
<evidence type="ECO:0000313" key="1">
    <source>
        <dbReference type="EMBL" id="TFW36047.1"/>
    </source>
</evidence>
<sequence>MEQQQAGLAGHRHSVDPAARKAELLREGEFYRAGVVHCKSQIKRDSRPEVMLHSVIDHATWALRARADALLKPTGTSVAALAPYALTALNFIRRRRLGKQALAAAVLLGVAGWYVQHRRAQELVY</sequence>
<evidence type="ECO:0000313" key="2">
    <source>
        <dbReference type="Proteomes" id="UP000297258"/>
    </source>
</evidence>
<dbReference type="EMBL" id="SPUM01000003">
    <property type="protein sequence ID" value="TFW36047.1"/>
    <property type="molecule type" value="Genomic_DNA"/>
</dbReference>
<name>A0A4Y9T5I2_9BURK</name>
<reference evidence="1 2" key="1">
    <citation type="submission" date="2019-03" db="EMBL/GenBank/DDBJ databases">
        <title>Draft genome of Massilia hortus sp. nov., a novel bacterial species of the Oxalobacteraceae family.</title>
        <authorList>
            <person name="Peta V."/>
            <person name="Raths R."/>
            <person name="Bucking H."/>
        </authorList>
    </citation>
    <scope>NUCLEOTIDE SEQUENCE [LARGE SCALE GENOMIC DNA]</scope>
    <source>
        <strain evidence="1 2">ONC3</strain>
    </source>
</reference>
<comment type="caution">
    <text evidence="1">The sequence shown here is derived from an EMBL/GenBank/DDBJ whole genome shotgun (WGS) entry which is preliminary data.</text>
</comment>
<gene>
    <name evidence="1" type="ORF">E4O92_00640</name>
</gene>
<organism evidence="1 2">
    <name type="scientific">Massilia horti</name>
    <dbReference type="NCBI Taxonomy" id="2562153"/>
    <lineage>
        <taxon>Bacteria</taxon>
        <taxon>Pseudomonadati</taxon>
        <taxon>Pseudomonadota</taxon>
        <taxon>Betaproteobacteria</taxon>
        <taxon>Burkholderiales</taxon>
        <taxon>Oxalobacteraceae</taxon>
        <taxon>Telluria group</taxon>
        <taxon>Massilia</taxon>
    </lineage>
</organism>
<dbReference type="Proteomes" id="UP000297258">
    <property type="component" value="Unassembled WGS sequence"/>
</dbReference>
<keyword evidence="2" id="KW-1185">Reference proteome</keyword>